<comment type="caution">
    <text evidence="1">The sequence shown here is derived from an EMBL/GenBank/DDBJ whole genome shotgun (WGS) entry which is preliminary data.</text>
</comment>
<organism evidence="1 2">
    <name type="scientific">Hydnum rufescens UP504</name>
    <dbReference type="NCBI Taxonomy" id="1448309"/>
    <lineage>
        <taxon>Eukaryota</taxon>
        <taxon>Fungi</taxon>
        <taxon>Dikarya</taxon>
        <taxon>Basidiomycota</taxon>
        <taxon>Agaricomycotina</taxon>
        <taxon>Agaricomycetes</taxon>
        <taxon>Cantharellales</taxon>
        <taxon>Hydnaceae</taxon>
        <taxon>Hydnum</taxon>
    </lineage>
</organism>
<name>A0A9P6DWH8_9AGAM</name>
<dbReference type="EMBL" id="MU128968">
    <property type="protein sequence ID" value="KAF9513759.1"/>
    <property type="molecule type" value="Genomic_DNA"/>
</dbReference>
<keyword evidence="2" id="KW-1185">Reference proteome</keyword>
<accession>A0A9P6DWH8</accession>
<dbReference type="Proteomes" id="UP000886523">
    <property type="component" value="Unassembled WGS sequence"/>
</dbReference>
<evidence type="ECO:0000313" key="1">
    <source>
        <dbReference type="EMBL" id="KAF9513759.1"/>
    </source>
</evidence>
<dbReference type="AlphaFoldDB" id="A0A9P6DWH8"/>
<evidence type="ECO:0000313" key="2">
    <source>
        <dbReference type="Proteomes" id="UP000886523"/>
    </source>
</evidence>
<feature type="non-terminal residue" evidence="1">
    <location>
        <position position="1"/>
    </location>
</feature>
<reference evidence="1" key="1">
    <citation type="journal article" date="2020" name="Nat. Commun.">
        <title>Large-scale genome sequencing of mycorrhizal fungi provides insights into the early evolution of symbiotic traits.</title>
        <authorList>
            <person name="Miyauchi S."/>
            <person name="Kiss E."/>
            <person name="Kuo A."/>
            <person name="Drula E."/>
            <person name="Kohler A."/>
            <person name="Sanchez-Garcia M."/>
            <person name="Morin E."/>
            <person name="Andreopoulos B."/>
            <person name="Barry K.W."/>
            <person name="Bonito G."/>
            <person name="Buee M."/>
            <person name="Carver A."/>
            <person name="Chen C."/>
            <person name="Cichocki N."/>
            <person name="Clum A."/>
            <person name="Culley D."/>
            <person name="Crous P.W."/>
            <person name="Fauchery L."/>
            <person name="Girlanda M."/>
            <person name="Hayes R.D."/>
            <person name="Keri Z."/>
            <person name="LaButti K."/>
            <person name="Lipzen A."/>
            <person name="Lombard V."/>
            <person name="Magnuson J."/>
            <person name="Maillard F."/>
            <person name="Murat C."/>
            <person name="Nolan M."/>
            <person name="Ohm R.A."/>
            <person name="Pangilinan J."/>
            <person name="Pereira M.F."/>
            <person name="Perotto S."/>
            <person name="Peter M."/>
            <person name="Pfister S."/>
            <person name="Riley R."/>
            <person name="Sitrit Y."/>
            <person name="Stielow J.B."/>
            <person name="Szollosi G."/>
            <person name="Zifcakova L."/>
            <person name="Stursova M."/>
            <person name="Spatafora J.W."/>
            <person name="Tedersoo L."/>
            <person name="Vaario L.M."/>
            <person name="Yamada A."/>
            <person name="Yan M."/>
            <person name="Wang P."/>
            <person name="Xu J."/>
            <person name="Bruns T."/>
            <person name="Baldrian P."/>
            <person name="Vilgalys R."/>
            <person name="Dunand C."/>
            <person name="Henrissat B."/>
            <person name="Grigoriev I.V."/>
            <person name="Hibbett D."/>
            <person name="Nagy L.G."/>
            <person name="Martin F.M."/>
        </authorList>
    </citation>
    <scope>NUCLEOTIDE SEQUENCE</scope>
    <source>
        <strain evidence="1">UP504</strain>
    </source>
</reference>
<gene>
    <name evidence="1" type="ORF">BS47DRAFT_1382244</name>
</gene>
<proteinExistence type="predicted"/>
<protein>
    <submittedName>
        <fullName evidence="1">Uncharacterized protein</fullName>
    </submittedName>
</protein>
<sequence length="51" mass="5896">FPPFPLDVITSNNPLHLRIGHYSAIIPIHVTCIAVYHSNFLNHIRHPVHIY</sequence>